<organism evidence="3 4">
    <name type="scientific">Colletotrichum kahawae</name>
    <name type="common">Coffee berry disease fungus</name>
    <dbReference type="NCBI Taxonomy" id="34407"/>
    <lineage>
        <taxon>Eukaryota</taxon>
        <taxon>Fungi</taxon>
        <taxon>Dikarya</taxon>
        <taxon>Ascomycota</taxon>
        <taxon>Pezizomycotina</taxon>
        <taxon>Sordariomycetes</taxon>
        <taxon>Hypocreomycetidae</taxon>
        <taxon>Glomerellales</taxon>
        <taxon>Glomerellaceae</taxon>
        <taxon>Colletotrichum</taxon>
        <taxon>Colletotrichum gloeosporioides species complex</taxon>
    </lineage>
</organism>
<reference evidence="3" key="1">
    <citation type="submission" date="2023-02" db="EMBL/GenBank/DDBJ databases">
        <title>Colletotrichum kahawae CIFC_Que2 genome sequencing and assembly.</title>
        <authorList>
            <person name="Baroncelli R."/>
        </authorList>
    </citation>
    <scope>NUCLEOTIDE SEQUENCE</scope>
    <source>
        <strain evidence="3">CIFC_Que2</strain>
    </source>
</reference>
<dbReference type="Pfam" id="PF26640">
    <property type="entry name" value="DUF8212"/>
    <property type="match status" value="1"/>
</dbReference>
<dbReference type="InterPro" id="IPR010730">
    <property type="entry name" value="HET"/>
</dbReference>
<dbReference type="EMBL" id="VYYT01000219">
    <property type="protein sequence ID" value="KAK2755647.1"/>
    <property type="molecule type" value="Genomic_DNA"/>
</dbReference>
<dbReference type="Proteomes" id="UP001281614">
    <property type="component" value="Unassembled WGS sequence"/>
</dbReference>
<accession>A0AAE0D509</accession>
<evidence type="ECO:0000313" key="4">
    <source>
        <dbReference type="Proteomes" id="UP001281614"/>
    </source>
</evidence>
<evidence type="ECO:0000259" key="2">
    <source>
        <dbReference type="Pfam" id="PF26640"/>
    </source>
</evidence>
<feature type="domain" description="Heterokaryon incompatibility" evidence="1">
    <location>
        <begin position="29"/>
        <end position="116"/>
    </location>
</feature>
<dbReference type="InterPro" id="IPR058525">
    <property type="entry name" value="DUF8212"/>
</dbReference>
<comment type="caution">
    <text evidence="3">The sequence shown here is derived from an EMBL/GenBank/DDBJ whole genome shotgun (WGS) entry which is preliminary data.</text>
</comment>
<name>A0AAE0D509_COLKA</name>
<keyword evidence="4" id="KW-1185">Reference proteome</keyword>
<dbReference type="AlphaFoldDB" id="A0AAE0D509"/>
<gene>
    <name evidence="3" type="ORF">CKAH01_17316</name>
</gene>
<proteinExistence type="predicted"/>
<evidence type="ECO:0000259" key="1">
    <source>
        <dbReference type="Pfam" id="PF06985"/>
    </source>
</evidence>
<feature type="domain" description="DUF8212" evidence="2">
    <location>
        <begin position="227"/>
        <end position="257"/>
    </location>
</feature>
<evidence type="ECO:0000313" key="3">
    <source>
        <dbReference type="EMBL" id="KAK2755647.1"/>
    </source>
</evidence>
<dbReference type="Pfam" id="PF06985">
    <property type="entry name" value="HET"/>
    <property type="match status" value="1"/>
</dbReference>
<protein>
    <submittedName>
        <fullName evidence="3">Het domain protein</fullName>
    </submittedName>
</protein>
<dbReference type="PANTHER" id="PTHR10622:SF10">
    <property type="entry name" value="HET DOMAIN-CONTAINING PROTEIN"/>
    <property type="match status" value="1"/>
</dbReference>
<dbReference type="PANTHER" id="PTHR10622">
    <property type="entry name" value="HET DOMAIN-CONTAINING PROTEIN"/>
    <property type="match status" value="1"/>
</dbReference>
<sequence length="592" mass="66252">MRLIEASSINSAEPLIKLVDFTPDQIPDYTILSHTWGSDEFVYADIRDHTAVGKPSFKKVRHSCHKTIDDGFQYVWIDSCCIDKSSSAELSEAINSMFDWYSNAKKCYAYLSDFSTEPLEMDCKFHECRWFTRGWTLQELIAPNDLIFFSKDWAKIGSKLTMSDQLSTITGIDEDILTGIKPIESASIAKRMSWAAGRETTRPEDIAYCLMGLFGVNMPMLYGEGDKAFLRLQEEIMRQSDDQSLFAWVDLSTSAETNYGLLAKSPLYFKDSHTVVPYQDFEPRAPYSMTNRGLQIDLPLTLVKGGLFAAALNCPAPPNYEDSSFLAIYLKRISYGDQRFARVSAEKFIRVQERGRKQTIFVRQNFNSLISSDGVFPQHILQLRSGPSTRHYPLIKVITSGKHNDDRPAAPLPGWRRGSDFLQTAAGQTIAFRSPKTPGKLAGAVVFSISQSEGSRLLIMFGSAESGKAGFHAKELPLWDECIGLAGKSSTEEHGIDFESLEKVFEPSQVGNDVELQHHRVRVYIEPVISHSCKYLMADLSVEPISRPGDAVQTDDTVISGQNRVVNAEPSDVTGPRHRIVSAWKKVTSRAS</sequence>